<evidence type="ECO:0000313" key="18">
    <source>
        <dbReference type="Proteomes" id="UP000264330"/>
    </source>
</evidence>
<keyword evidence="11 15" id="KW-1133">Transmembrane helix</keyword>
<dbReference type="FunFam" id="3.30.70.100:FF:000001">
    <property type="entry name" value="ATPase copper transporting beta"/>
    <property type="match status" value="1"/>
</dbReference>
<evidence type="ECO:0000256" key="2">
    <source>
        <dbReference type="ARBA" id="ARBA00008224"/>
    </source>
</evidence>
<evidence type="ECO:0000256" key="7">
    <source>
        <dbReference type="ARBA" id="ARBA00022519"/>
    </source>
</evidence>
<feature type="transmembrane region" description="Helical" evidence="15">
    <location>
        <begin position="100"/>
        <end position="118"/>
    </location>
</feature>
<dbReference type="Pfam" id="PF02411">
    <property type="entry name" value="MerT"/>
    <property type="match status" value="1"/>
</dbReference>
<keyword evidence="10" id="KW-0476">Mercury</keyword>
<evidence type="ECO:0000256" key="9">
    <source>
        <dbReference type="ARBA" id="ARBA00022723"/>
    </source>
</evidence>
<gene>
    <name evidence="17" type="primary">merTP</name>
    <name evidence="17" type="ORF">DGQ38_03245</name>
</gene>
<dbReference type="RefSeq" id="WP_037314311.1">
    <property type="nucleotide sequence ID" value="NZ_CAJXAW010000027.1"/>
</dbReference>
<evidence type="ECO:0000256" key="15">
    <source>
        <dbReference type="SAM" id="Phobius"/>
    </source>
</evidence>
<sequence length="207" mass="22774">MKTNSKSPKKNESSGLLGAGLLTAAAASLCCITPILALISGSAGIASSFSWMEPFRPYLIGITILVLAFAWYQKLKPKTQEEIDCACDEDEKPSFFKSKAFLGIVTIFSVLMLAFPYYSEIFYPDNKKDIVVVSQSDIQTIKFDVEGMTCAGCEESVKHAVNQLDGILDVIPSYENKNTEVKFDNTKTSKEDIEKAINSTGYKVVHK</sequence>
<reference evidence="17 18" key="1">
    <citation type="journal article" date="2018" name="Nat. Biotechnol.">
        <title>A standardized bacterial taxonomy based on genome phylogeny substantially revises the tree of life.</title>
        <authorList>
            <person name="Parks D.H."/>
            <person name="Chuvochina M."/>
            <person name="Waite D.W."/>
            <person name="Rinke C."/>
            <person name="Skarshewski A."/>
            <person name="Chaumeil P.A."/>
            <person name="Hugenholtz P."/>
        </authorList>
    </citation>
    <scope>NUCLEOTIDE SEQUENCE [LARGE SCALE GENOMIC DNA]</scope>
    <source>
        <strain evidence="17">UBA9359</strain>
    </source>
</reference>
<evidence type="ECO:0000313" key="17">
    <source>
        <dbReference type="EMBL" id="HCV80043.1"/>
    </source>
</evidence>
<keyword evidence="4" id="KW-0813">Transport</keyword>
<proteinExistence type="inferred from homology"/>
<dbReference type="NCBIfam" id="NF033556">
    <property type="entry name" value="MerTP_fusion"/>
    <property type="match status" value="1"/>
</dbReference>
<organism evidence="17 18">
    <name type="scientific">Zunongwangia profunda</name>
    <dbReference type="NCBI Taxonomy" id="398743"/>
    <lineage>
        <taxon>Bacteria</taxon>
        <taxon>Pseudomonadati</taxon>
        <taxon>Bacteroidota</taxon>
        <taxon>Flavobacteriia</taxon>
        <taxon>Flavobacteriales</taxon>
        <taxon>Flavobacteriaceae</taxon>
        <taxon>Zunongwangia</taxon>
    </lineage>
</organism>
<evidence type="ECO:0000256" key="6">
    <source>
        <dbReference type="ARBA" id="ARBA00022475"/>
    </source>
</evidence>
<dbReference type="EMBL" id="DPMF01000068">
    <property type="protein sequence ID" value="HCV80043.1"/>
    <property type="molecule type" value="Genomic_DNA"/>
</dbReference>
<dbReference type="InterPro" id="IPR036163">
    <property type="entry name" value="HMA_dom_sf"/>
</dbReference>
<evidence type="ECO:0000256" key="10">
    <source>
        <dbReference type="ARBA" id="ARBA00022914"/>
    </source>
</evidence>
<evidence type="ECO:0000256" key="4">
    <source>
        <dbReference type="ARBA" id="ARBA00022448"/>
    </source>
</evidence>
<dbReference type="CDD" id="cd00371">
    <property type="entry name" value="HMA"/>
    <property type="match status" value="1"/>
</dbReference>
<evidence type="ECO:0000256" key="12">
    <source>
        <dbReference type="ARBA" id="ARBA00023136"/>
    </source>
</evidence>
<evidence type="ECO:0000256" key="1">
    <source>
        <dbReference type="ARBA" id="ARBA00004429"/>
    </source>
</evidence>
<dbReference type="Gene3D" id="1.10.287.910">
    <property type="entry name" value="bacterial mercury transporter, merf"/>
    <property type="match status" value="1"/>
</dbReference>
<dbReference type="SUPFAM" id="SSF55008">
    <property type="entry name" value="HMA, heavy metal-associated domain"/>
    <property type="match status" value="1"/>
</dbReference>
<keyword evidence="8 15" id="KW-0812">Transmembrane</keyword>
<dbReference type="GO" id="GO:0015097">
    <property type="term" value="F:mercury ion transmembrane transporter activity"/>
    <property type="evidence" value="ECO:0007669"/>
    <property type="project" value="InterPro"/>
</dbReference>
<comment type="similarity">
    <text evidence="2">Belongs to the MerT family.</text>
</comment>
<dbReference type="AlphaFoldDB" id="A0A3D5IWI0"/>
<keyword evidence="6" id="KW-1003">Cell membrane</keyword>
<dbReference type="GO" id="GO:0046872">
    <property type="term" value="F:metal ion binding"/>
    <property type="evidence" value="ECO:0007669"/>
    <property type="project" value="UniProtKB-KW"/>
</dbReference>
<feature type="transmembrane region" description="Helical" evidence="15">
    <location>
        <begin position="55"/>
        <end position="72"/>
    </location>
</feature>
<dbReference type="PROSITE" id="PS50846">
    <property type="entry name" value="HMA_2"/>
    <property type="match status" value="1"/>
</dbReference>
<accession>A0A3D5IWI0</accession>
<keyword evidence="7" id="KW-0997">Cell inner membrane</keyword>
<evidence type="ECO:0000256" key="11">
    <source>
        <dbReference type="ARBA" id="ARBA00022989"/>
    </source>
</evidence>
<dbReference type="PROSITE" id="PS01047">
    <property type="entry name" value="HMA_1"/>
    <property type="match status" value="1"/>
</dbReference>
<keyword evidence="9" id="KW-0479">Metal-binding</keyword>
<keyword evidence="12 15" id="KW-0472">Membrane</keyword>
<comment type="function">
    <text evidence="14">Involved in mercury resistance. Probably transfers a mercuric ion from the periplasmic Hg(2+)-binding protein MerP to the cytoplasmic mercuric reductase MerA.</text>
</comment>
<keyword evidence="5" id="KW-0475">Mercuric resistance</keyword>
<evidence type="ECO:0000256" key="8">
    <source>
        <dbReference type="ARBA" id="ARBA00022692"/>
    </source>
</evidence>
<evidence type="ECO:0000256" key="3">
    <source>
        <dbReference type="ARBA" id="ARBA00017053"/>
    </source>
</evidence>
<name>A0A3D5IWI0_9FLAO</name>
<dbReference type="Proteomes" id="UP000264330">
    <property type="component" value="Unassembled WGS sequence"/>
</dbReference>
<comment type="caution">
    <text evidence="17">The sequence shown here is derived from an EMBL/GenBank/DDBJ whole genome shotgun (WGS) entry which is preliminary data.</text>
</comment>
<dbReference type="Pfam" id="PF00403">
    <property type="entry name" value="HMA"/>
    <property type="match status" value="1"/>
</dbReference>
<evidence type="ECO:0000256" key="13">
    <source>
        <dbReference type="ARBA" id="ARBA00030934"/>
    </source>
</evidence>
<dbReference type="InterPro" id="IPR006121">
    <property type="entry name" value="HMA_dom"/>
</dbReference>
<evidence type="ECO:0000256" key="5">
    <source>
        <dbReference type="ARBA" id="ARBA00022466"/>
    </source>
</evidence>
<evidence type="ECO:0000259" key="16">
    <source>
        <dbReference type="PROSITE" id="PS50846"/>
    </source>
</evidence>
<comment type="subcellular location">
    <subcellularLocation>
        <location evidence="1">Cell inner membrane</location>
        <topology evidence="1">Multi-pass membrane protein</topology>
    </subcellularLocation>
</comment>
<feature type="domain" description="HMA" evidence="16">
    <location>
        <begin position="139"/>
        <end position="205"/>
    </location>
</feature>
<dbReference type="InterPro" id="IPR003457">
    <property type="entry name" value="Transprt_MerT"/>
</dbReference>
<protein>
    <recommendedName>
        <fullName evidence="3">Mercuric transport protein MerT</fullName>
    </recommendedName>
    <alternativeName>
        <fullName evidence="13">Mercury ion transport protein</fullName>
    </alternativeName>
</protein>
<dbReference type="InterPro" id="IPR017969">
    <property type="entry name" value="Heavy-metal-associated_CS"/>
</dbReference>
<evidence type="ECO:0000256" key="14">
    <source>
        <dbReference type="ARBA" id="ARBA00045720"/>
    </source>
</evidence>
<dbReference type="GO" id="GO:0005886">
    <property type="term" value="C:plasma membrane"/>
    <property type="evidence" value="ECO:0007669"/>
    <property type="project" value="UniProtKB-SubCell"/>
</dbReference>
<dbReference type="Gene3D" id="3.30.70.100">
    <property type="match status" value="1"/>
</dbReference>